<feature type="domain" description="PPE" evidence="2">
    <location>
        <begin position="3"/>
        <end position="165"/>
    </location>
</feature>
<dbReference type="Gene3D" id="1.20.1260.20">
    <property type="entry name" value="PPE superfamily"/>
    <property type="match status" value="1"/>
</dbReference>
<dbReference type="OrthoDB" id="4761354at2"/>
<sequence length="414" mass="40886">MLDFAQLPPEINSTLMYAGPGSGPMLAAATAWEVLASDLLASAAAYDALVTGLIDGPWVGPSAAAMAAAAAPQIDWLRGTAVQAEQAAAQAMAAAGAYEAAFAATVPPTVVAANRAVLMMLLATNFIGQNTAAIAATEAQYAEMWAQDAAAMYGYAGASASASALSPFDAAVQAVNPGGVASQLASVTQAVNTAAITQNLSEIPKTLSKMAGITNEPPWLTDLPGALGLTGHTWNSNGDGIIFNGALGDIMQGVTGSAEVDAGVFMDAFNKWVSPARLLVTQFKDYASLAHDLPKYAQEGAEAAAKAAKDLPAAIPAVLPSAGLGGVAGAVGKAASVGGLSVPAAWTGTTPAATPAVLTSFNGLGAAAAAGEPGSHAVGGLPVMGSGAGRGFNNFAAPRYGFKPTVIAHPPAAG</sequence>
<evidence type="ECO:0000259" key="3">
    <source>
        <dbReference type="Pfam" id="PF12484"/>
    </source>
</evidence>
<dbReference type="Pfam" id="PF00823">
    <property type="entry name" value="PPE"/>
    <property type="match status" value="1"/>
</dbReference>
<dbReference type="RefSeq" id="WP_158018519.1">
    <property type="nucleotide sequence ID" value="NZ_CBCSKE010000003.1"/>
</dbReference>
<dbReference type="FunFam" id="1.20.1260.20:FF:000001">
    <property type="entry name" value="PPE family protein PPE41"/>
    <property type="match status" value="1"/>
</dbReference>
<comment type="similarity">
    <text evidence="1">Belongs to the mycobacterial PPE family.</text>
</comment>
<evidence type="ECO:0000313" key="4">
    <source>
        <dbReference type="EMBL" id="VDM90907.1"/>
    </source>
</evidence>
<dbReference type="InterPro" id="IPR022171">
    <property type="entry name" value="PPE_C"/>
</dbReference>
<dbReference type="InterPro" id="IPR038332">
    <property type="entry name" value="PPE_sf"/>
</dbReference>
<dbReference type="AlphaFoldDB" id="A0A3S4CZN5"/>
<evidence type="ECO:0000256" key="1">
    <source>
        <dbReference type="ARBA" id="ARBA00010652"/>
    </source>
</evidence>
<dbReference type="GO" id="GO:0052572">
    <property type="term" value="P:response to host immune response"/>
    <property type="evidence" value="ECO:0007669"/>
    <property type="project" value="TreeGrafter"/>
</dbReference>
<proteinExistence type="inferred from homology"/>
<accession>A0A3S4CZN5</accession>
<name>A0A3S4CZN5_9MYCO</name>
<dbReference type="PANTHER" id="PTHR46766:SF1">
    <property type="entry name" value="GLUTAMINE-RICH PROTEIN 2"/>
    <property type="match status" value="1"/>
</dbReference>
<dbReference type="PANTHER" id="PTHR46766">
    <property type="entry name" value="GLUTAMINE-RICH PROTEIN 2"/>
    <property type="match status" value="1"/>
</dbReference>
<protein>
    <submittedName>
        <fullName evidence="4">Putative PPE family protein PPE29</fullName>
    </submittedName>
</protein>
<dbReference type="KEGG" id="mbai:MB901379_04516"/>
<reference evidence="5" key="1">
    <citation type="submission" date="2018-02" db="EMBL/GenBank/DDBJ databases">
        <authorList>
            <person name="Seth-Smith MB H."/>
            <person name="Seth-Smith H."/>
        </authorList>
    </citation>
    <scope>NUCLEOTIDE SEQUENCE [LARGE SCALE GENOMIC DNA]</scope>
</reference>
<evidence type="ECO:0000313" key="5">
    <source>
        <dbReference type="Proteomes" id="UP000269998"/>
    </source>
</evidence>
<organism evidence="4 5">
    <name type="scientific">Mycobacterium basiliense</name>
    <dbReference type="NCBI Taxonomy" id="2094119"/>
    <lineage>
        <taxon>Bacteria</taxon>
        <taxon>Bacillati</taxon>
        <taxon>Actinomycetota</taxon>
        <taxon>Actinomycetes</taxon>
        <taxon>Mycobacteriales</taxon>
        <taxon>Mycobacteriaceae</taxon>
        <taxon>Mycobacterium</taxon>
    </lineage>
</organism>
<keyword evidence="5" id="KW-1185">Reference proteome</keyword>
<gene>
    <name evidence="4" type="ORF">MB901379_04516</name>
</gene>
<dbReference type="SUPFAM" id="SSF140459">
    <property type="entry name" value="PE/PPE dimer-like"/>
    <property type="match status" value="1"/>
</dbReference>
<feature type="domain" description="PPE family C-terminal" evidence="3">
    <location>
        <begin position="329"/>
        <end position="410"/>
    </location>
</feature>
<evidence type="ECO:0000259" key="2">
    <source>
        <dbReference type="Pfam" id="PF00823"/>
    </source>
</evidence>
<dbReference type="Proteomes" id="UP000269998">
    <property type="component" value="Chromosome"/>
</dbReference>
<dbReference type="Pfam" id="PF12484">
    <property type="entry name" value="PPE-SVP"/>
    <property type="match status" value="1"/>
</dbReference>
<dbReference type="InterPro" id="IPR000030">
    <property type="entry name" value="PPE_dom"/>
</dbReference>
<dbReference type="EMBL" id="LR130759">
    <property type="protein sequence ID" value="VDM90907.1"/>
    <property type="molecule type" value="Genomic_DNA"/>
</dbReference>